<evidence type="ECO:0000313" key="3">
    <source>
        <dbReference type="Proteomes" id="UP001215151"/>
    </source>
</evidence>
<sequence length="100" mass="10950">MTEGPTTSTRLRRATPDYTSGRSDKFWRQQISINATMIRGDEPTKSTPTSLYRFTRSPAHAMDAFFTIAPAVPVESPPDVPVVYDGTGTNGDHGSCTIAW</sequence>
<reference evidence="2" key="1">
    <citation type="submission" date="2022-11" db="EMBL/GenBank/DDBJ databases">
        <title>Genome Sequence of Cubamyces cubensis.</title>
        <authorList>
            <person name="Buettner E."/>
        </authorList>
    </citation>
    <scope>NUCLEOTIDE SEQUENCE</scope>
    <source>
        <strain evidence="2">MPL-01</strain>
    </source>
</reference>
<dbReference type="EMBL" id="JAPEVG010000181">
    <property type="protein sequence ID" value="KAJ8474656.1"/>
    <property type="molecule type" value="Genomic_DNA"/>
</dbReference>
<evidence type="ECO:0000313" key="2">
    <source>
        <dbReference type="EMBL" id="KAJ8474656.1"/>
    </source>
</evidence>
<comment type="caution">
    <text evidence="2">The sequence shown here is derived from an EMBL/GenBank/DDBJ whole genome shotgun (WGS) entry which is preliminary data.</text>
</comment>
<protein>
    <submittedName>
        <fullName evidence="2">Uncharacterized protein</fullName>
    </submittedName>
</protein>
<gene>
    <name evidence="2" type="ORF">ONZ51_g7063</name>
</gene>
<dbReference type="Proteomes" id="UP001215151">
    <property type="component" value="Unassembled WGS sequence"/>
</dbReference>
<evidence type="ECO:0000256" key="1">
    <source>
        <dbReference type="SAM" id="MobiDB-lite"/>
    </source>
</evidence>
<name>A0AAD7X7T4_9APHY</name>
<dbReference type="AlphaFoldDB" id="A0AAD7X7T4"/>
<keyword evidence="3" id="KW-1185">Reference proteome</keyword>
<accession>A0AAD7X7T4</accession>
<proteinExistence type="predicted"/>
<organism evidence="2 3">
    <name type="scientific">Trametes cubensis</name>
    <dbReference type="NCBI Taxonomy" id="1111947"/>
    <lineage>
        <taxon>Eukaryota</taxon>
        <taxon>Fungi</taxon>
        <taxon>Dikarya</taxon>
        <taxon>Basidiomycota</taxon>
        <taxon>Agaricomycotina</taxon>
        <taxon>Agaricomycetes</taxon>
        <taxon>Polyporales</taxon>
        <taxon>Polyporaceae</taxon>
        <taxon>Trametes</taxon>
    </lineage>
</organism>
<feature type="region of interest" description="Disordered" evidence="1">
    <location>
        <begin position="1"/>
        <end position="22"/>
    </location>
</feature>